<dbReference type="PANTHER" id="PTHR21661">
    <property type="entry name" value="EPOXIDE HYDROLASE 1-RELATED"/>
    <property type="match status" value="1"/>
</dbReference>
<evidence type="ECO:0000256" key="3">
    <source>
        <dbReference type="ARBA" id="ARBA00022801"/>
    </source>
</evidence>
<dbReference type="SUPFAM" id="SSF53474">
    <property type="entry name" value="alpha/beta-Hydrolases"/>
    <property type="match status" value="1"/>
</dbReference>
<evidence type="ECO:0000313" key="5">
    <source>
        <dbReference type="EMBL" id="SVB98168.1"/>
    </source>
</evidence>
<feature type="domain" description="Epoxide hydrolase N-terminal" evidence="4">
    <location>
        <begin position="39"/>
        <end position="144"/>
    </location>
</feature>
<evidence type="ECO:0000259" key="4">
    <source>
        <dbReference type="Pfam" id="PF06441"/>
    </source>
</evidence>
<dbReference type="AlphaFoldDB" id="A0A382IF34"/>
<dbReference type="GO" id="GO:0097176">
    <property type="term" value="P:epoxide metabolic process"/>
    <property type="evidence" value="ECO:0007669"/>
    <property type="project" value="TreeGrafter"/>
</dbReference>
<accession>A0A382IF34</accession>
<dbReference type="PIRSF" id="PIRSF001112">
    <property type="entry name" value="Epoxide_hydrolase"/>
    <property type="match status" value="1"/>
</dbReference>
<dbReference type="Pfam" id="PF06441">
    <property type="entry name" value="EHN"/>
    <property type="match status" value="1"/>
</dbReference>
<comment type="similarity">
    <text evidence="1">Belongs to the peptidase S33 family.</text>
</comment>
<organism evidence="5">
    <name type="scientific">marine metagenome</name>
    <dbReference type="NCBI Taxonomy" id="408172"/>
    <lineage>
        <taxon>unclassified sequences</taxon>
        <taxon>metagenomes</taxon>
        <taxon>ecological metagenomes</taxon>
    </lineage>
</organism>
<sequence>MTVQQETFDRRTVLKLISAAGAWPAVTPFPVTGQTQTDIQRYNIRVSDDELADLRSRLENTRWPPDATGEPWSMGTDRDYLQQLVEYWKDHYDWRTQEAALNRFDHFTTMIDGYKIHFIHQPSRNPSAVPLIMTHGYPGTFWEMLPSVQALVDPATHGGTDTDSFHIVVPSLPGYGFSGEPLEDFTPGTVPDLWIKLMDKLGYQRFGTYGSDWGSTVGAAIAARIPDRIIGVTTPGQPPRTRIEPRTIEERTYWESMDRYTAEETAYQLIQGTKPQSLSYGLTDSPTGVAAWVVEKLRAWSDCQGNPENTFTKDQILTLVSIYWHTGSIGTAVRIYYSAGMFRTPPAPRTVGLTLENARATRAA</sequence>
<dbReference type="InterPro" id="IPR000639">
    <property type="entry name" value="Epox_hydrolase-like"/>
</dbReference>
<keyword evidence="3" id="KW-0378">Hydrolase</keyword>
<evidence type="ECO:0000256" key="2">
    <source>
        <dbReference type="ARBA" id="ARBA00022797"/>
    </source>
</evidence>
<name>A0A382IF34_9ZZZZ</name>
<dbReference type="GO" id="GO:0004301">
    <property type="term" value="F:epoxide hydrolase activity"/>
    <property type="evidence" value="ECO:0007669"/>
    <property type="project" value="TreeGrafter"/>
</dbReference>
<dbReference type="PANTHER" id="PTHR21661:SF35">
    <property type="entry name" value="EPOXIDE HYDROLASE"/>
    <property type="match status" value="1"/>
</dbReference>
<keyword evidence="2" id="KW-0058">Aromatic hydrocarbons catabolism</keyword>
<gene>
    <name evidence="5" type="ORF">METZ01_LOCUS251022</name>
</gene>
<evidence type="ECO:0000256" key="1">
    <source>
        <dbReference type="ARBA" id="ARBA00010088"/>
    </source>
</evidence>
<dbReference type="Gene3D" id="3.40.50.1820">
    <property type="entry name" value="alpha/beta hydrolase"/>
    <property type="match status" value="1"/>
</dbReference>
<dbReference type="InterPro" id="IPR016292">
    <property type="entry name" value="Epoxide_hydrolase"/>
</dbReference>
<reference evidence="5" key="1">
    <citation type="submission" date="2018-05" db="EMBL/GenBank/DDBJ databases">
        <authorList>
            <person name="Lanie J.A."/>
            <person name="Ng W.-L."/>
            <person name="Kazmierczak K.M."/>
            <person name="Andrzejewski T.M."/>
            <person name="Davidsen T.M."/>
            <person name="Wayne K.J."/>
            <person name="Tettelin H."/>
            <person name="Glass J.I."/>
            <person name="Rusch D."/>
            <person name="Podicherti R."/>
            <person name="Tsui H.-C.T."/>
            <person name="Winkler M.E."/>
        </authorList>
    </citation>
    <scope>NUCLEOTIDE SEQUENCE</scope>
</reference>
<dbReference type="EMBL" id="UINC01066960">
    <property type="protein sequence ID" value="SVB98168.1"/>
    <property type="molecule type" value="Genomic_DNA"/>
</dbReference>
<feature type="non-terminal residue" evidence="5">
    <location>
        <position position="364"/>
    </location>
</feature>
<protein>
    <recommendedName>
        <fullName evidence="4">Epoxide hydrolase N-terminal domain-containing protein</fullName>
    </recommendedName>
</protein>
<dbReference type="InterPro" id="IPR010497">
    <property type="entry name" value="Epoxide_hydro_N"/>
</dbReference>
<proteinExistence type="inferred from homology"/>
<dbReference type="InterPro" id="IPR029058">
    <property type="entry name" value="AB_hydrolase_fold"/>
</dbReference>
<dbReference type="PRINTS" id="PR00412">
    <property type="entry name" value="EPOXHYDRLASE"/>
</dbReference>